<proteinExistence type="predicted"/>
<sequence>MEEQRRPPEGQRQREELNQEIANFIADIIYEYISSRLGKKLVECYIDVRFNGFSVEVSVDIGASPLVGEEELSKIADEASELGIAVADMVKEGLNLGVDKRRVLREALRRLKGVQEDSDNYT</sequence>
<evidence type="ECO:0000313" key="1">
    <source>
        <dbReference type="EMBL" id="MFB6490513.1"/>
    </source>
</evidence>
<reference evidence="1" key="1">
    <citation type="submission" date="2024-07" db="EMBL/GenBank/DDBJ databases">
        <title>Metagenome and Metagenome-Assembled Genomes of Archaea from a hot spring from the geothermal field of Los Azufres, Mexico.</title>
        <authorList>
            <person name="Marin-Paredes R."/>
            <person name="Martinez-Romero E."/>
            <person name="Servin-Garciduenas L.E."/>
        </authorList>
    </citation>
    <scope>NUCLEOTIDE SEQUENCE</scope>
</reference>
<evidence type="ECO:0000313" key="2">
    <source>
        <dbReference type="Proteomes" id="UP000033636"/>
    </source>
</evidence>
<name>A0ACC6V0Z4_9CREN</name>
<comment type="caution">
    <text evidence="1">The sequence shown here is derived from an EMBL/GenBank/DDBJ whole genome shotgun (WGS) entry which is preliminary data.</text>
</comment>
<dbReference type="EMBL" id="JZWT02000010">
    <property type="protein sequence ID" value="MFB6490513.1"/>
    <property type="molecule type" value="Genomic_DNA"/>
</dbReference>
<accession>A0ACC6V0Z4</accession>
<protein>
    <submittedName>
        <fullName evidence="1">Uncharacterized protein</fullName>
    </submittedName>
</protein>
<organism evidence="1 2">
    <name type="scientific">Thermoproteus sp. AZ2</name>
    <dbReference type="NCBI Taxonomy" id="1609232"/>
    <lineage>
        <taxon>Archaea</taxon>
        <taxon>Thermoproteota</taxon>
        <taxon>Thermoprotei</taxon>
        <taxon>Thermoproteales</taxon>
        <taxon>Thermoproteaceae</taxon>
        <taxon>Thermoproteus</taxon>
    </lineage>
</organism>
<dbReference type="Proteomes" id="UP000033636">
    <property type="component" value="Unassembled WGS sequence"/>
</dbReference>
<gene>
    <name evidence="1" type="ORF">TU35_004575</name>
</gene>